<sequence>MTKPTAKQIKALTEVSGLPASDEVAERIANSIGPAFEGFAAVAGTLPFDIEPATFLSVQNTKAAK</sequence>
<gene>
    <name evidence="1" type="ORF">HB776_19045</name>
</gene>
<dbReference type="RefSeq" id="WP_184511924.1">
    <property type="nucleotide sequence ID" value="NZ_CP050292.1"/>
</dbReference>
<dbReference type="Proteomes" id="UP000515291">
    <property type="component" value="Chromosome"/>
</dbReference>
<proteinExistence type="predicted"/>
<protein>
    <submittedName>
        <fullName evidence="1">Uncharacterized protein</fullName>
    </submittedName>
</protein>
<evidence type="ECO:0000313" key="1">
    <source>
        <dbReference type="EMBL" id="QND73067.1"/>
    </source>
</evidence>
<accession>A0A7G6U235</accession>
<reference evidence="2" key="1">
    <citation type="journal article" date="2020" name="Mol. Plant Microbe">
        <title>Rhizobial microsymbionts of the narrowly endemic Oxytropis species growing in Kamchatka are characterized by significant genetic diversity and possess a set of genes that are associated with T3SS and T6SS secretion systems and can affect the development of symbiosis.</title>
        <authorList>
            <person name="Safronova V."/>
            <person name="Guro P."/>
            <person name="Sazanova A."/>
            <person name="Kuznetsova I."/>
            <person name="Belimov A."/>
            <person name="Yakubov V."/>
            <person name="Chirak E."/>
            <person name="Afonin A."/>
            <person name="Gogolev Y."/>
            <person name="Andronov E."/>
            <person name="Tikhonovich I."/>
        </authorList>
    </citation>
    <scope>NUCLEOTIDE SEQUENCE [LARGE SCALE GENOMIC DNA]</scope>
    <source>
        <strain evidence="2">581</strain>
    </source>
</reference>
<dbReference type="AlphaFoldDB" id="A0A7G6U235"/>
<evidence type="ECO:0000313" key="2">
    <source>
        <dbReference type="Proteomes" id="UP000515291"/>
    </source>
</evidence>
<name>A0A7G6U235_9BRAD</name>
<dbReference type="EMBL" id="CP050292">
    <property type="protein sequence ID" value="QND73067.1"/>
    <property type="molecule type" value="Genomic_DNA"/>
</dbReference>
<organism evidence="1 2">
    <name type="scientific">Tardiphaga robiniae</name>
    <dbReference type="NCBI Taxonomy" id="943830"/>
    <lineage>
        <taxon>Bacteria</taxon>
        <taxon>Pseudomonadati</taxon>
        <taxon>Pseudomonadota</taxon>
        <taxon>Alphaproteobacteria</taxon>
        <taxon>Hyphomicrobiales</taxon>
        <taxon>Nitrobacteraceae</taxon>
        <taxon>Tardiphaga</taxon>
    </lineage>
</organism>
<dbReference type="KEGG" id="trb:HB776_19045"/>